<gene>
    <name evidence="1" type="ORF">B0T26DRAFT_751570</name>
</gene>
<dbReference type="PANTHER" id="PTHR36922">
    <property type="entry name" value="BLL2446 PROTEIN"/>
    <property type="match status" value="1"/>
</dbReference>
<sequence>MAPLTLSQVVLPTFTRGLTTLSHILAVAATHAKSAGLDADAEYPSAQLIADMKPLTFQVQTATTTVRKALARLLGAEDTAPAWADNEKTIADLQARIASAQALLAAADAATIDARAEEIVEVPFWGSVYKLAGQDAALKQAIPNFFFHVQTAFAILRAKGVPIGKRNYLSSFLEVPI</sequence>
<dbReference type="PANTHER" id="PTHR36922:SF1">
    <property type="entry name" value="DUF1993 DOMAIN-CONTAINING PROTEIN"/>
    <property type="match status" value="1"/>
</dbReference>
<dbReference type="Gene3D" id="1.20.120.450">
    <property type="entry name" value="dinb family like domain"/>
    <property type="match status" value="1"/>
</dbReference>
<proteinExistence type="predicted"/>
<dbReference type="GeneID" id="85328661"/>
<evidence type="ECO:0008006" key="3">
    <source>
        <dbReference type="Google" id="ProtNLM"/>
    </source>
</evidence>
<dbReference type="EMBL" id="JAUIRO010000004">
    <property type="protein sequence ID" value="KAK0717526.1"/>
    <property type="molecule type" value="Genomic_DNA"/>
</dbReference>
<protein>
    <recommendedName>
        <fullName evidence="3">DUF1993 domain-containing protein</fullName>
    </recommendedName>
</protein>
<organism evidence="1 2">
    <name type="scientific">Lasiosphaeria miniovina</name>
    <dbReference type="NCBI Taxonomy" id="1954250"/>
    <lineage>
        <taxon>Eukaryota</taxon>
        <taxon>Fungi</taxon>
        <taxon>Dikarya</taxon>
        <taxon>Ascomycota</taxon>
        <taxon>Pezizomycotina</taxon>
        <taxon>Sordariomycetes</taxon>
        <taxon>Sordariomycetidae</taxon>
        <taxon>Sordariales</taxon>
        <taxon>Lasiosphaeriaceae</taxon>
        <taxon>Lasiosphaeria</taxon>
    </lineage>
</organism>
<dbReference type="Proteomes" id="UP001172101">
    <property type="component" value="Unassembled WGS sequence"/>
</dbReference>
<dbReference type="Pfam" id="PF09351">
    <property type="entry name" value="DUF1993"/>
    <property type="match status" value="1"/>
</dbReference>
<dbReference type="InterPro" id="IPR018531">
    <property type="entry name" value="DUF1993"/>
</dbReference>
<comment type="caution">
    <text evidence="1">The sequence shown here is derived from an EMBL/GenBank/DDBJ whole genome shotgun (WGS) entry which is preliminary data.</text>
</comment>
<dbReference type="RefSeq" id="XP_060296319.1">
    <property type="nucleotide sequence ID" value="XM_060445391.1"/>
</dbReference>
<evidence type="ECO:0000313" key="1">
    <source>
        <dbReference type="EMBL" id="KAK0717526.1"/>
    </source>
</evidence>
<accession>A0AA40AKH4</accession>
<dbReference type="SUPFAM" id="SSF109854">
    <property type="entry name" value="DinB/YfiT-like putative metalloenzymes"/>
    <property type="match status" value="1"/>
</dbReference>
<reference evidence="1" key="1">
    <citation type="submission" date="2023-06" db="EMBL/GenBank/DDBJ databases">
        <title>Genome-scale phylogeny and comparative genomics of the fungal order Sordariales.</title>
        <authorList>
            <consortium name="Lawrence Berkeley National Laboratory"/>
            <person name="Hensen N."/>
            <person name="Bonometti L."/>
            <person name="Westerberg I."/>
            <person name="Brannstrom I.O."/>
            <person name="Guillou S."/>
            <person name="Cros-Aarteil S."/>
            <person name="Calhoun S."/>
            <person name="Haridas S."/>
            <person name="Kuo A."/>
            <person name="Mondo S."/>
            <person name="Pangilinan J."/>
            <person name="Riley R."/>
            <person name="LaButti K."/>
            <person name="Andreopoulos B."/>
            <person name="Lipzen A."/>
            <person name="Chen C."/>
            <person name="Yanf M."/>
            <person name="Daum C."/>
            <person name="Ng V."/>
            <person name="Clum A."/>
            <person name="Steindorff A."/>
            <person name="Ohm R."/>
            <person name="Martin F."/>
            <person name="Silar P."/>
            <person name="Natvig D."/>
            <person name="Lalanne C."/>
            <person name="Gautier V."/>
            <person name="Ament-velasquez S.L."/>
            <person name="Kruys A."/>
            <person name="Hutchinson M.I."/>
            <person name="Powell A.J."/>
            <person name="Barry K."/>
            <person name="Miller A.N."/>
            <person name="Grigoriev I.V."/>
            <person name="Debuchy R."/>
            <person name="Gladieux P."/>
            <person name="Thoren M.H."/>
            <person name="Johannesson H."/>
        </authorList>
    </citation>
    <scope>NUCLEOTIDE SEQUENCE</scope>
    <source>
        <strain evidence="1">SMH2392-1A</strain>
    </source>
</reference>
<dbReference type="InterPro" id="IPR034660">
    <property type="entry name" value="DinB/YfiT-like"/>
</dbReference>
<keyword evidence="2" id="KW-1185">Reference proteome</keyword>
<dbReference type="AlphaFoldDB" id="A0AA40AKH4"/>
<name>A0AA40AKH4_9PEZI</name>
<evidence type="ECO:0000313" key="2">
    <source>
        <dbReference type="Proteomes" id="UP001172101"/>
    </source>
</evidence>